<evidence type="ECO:0000256" key="1">
    <source>
        <dbReference type="SAM" id="Phobius"/>
    </source>
</evidence>
<evidence type="ECO:0000313" key="3">
    <source>
        <dbReference type="Proteomes" id="UP001484199"/>
    </source>
</evidence>
<keyword evidence="1" id="KW-0472">Membrane</keyword>
<keyword evidence="3" id="KW-1185">Reference proteome</keyword>
<keyword evidence="1" id="KW-1133">Transmembrane helix</keyword>
<sequence length="379" mass="45161">MNDKNLNIKTKFNFNKKIIIIVSLLIISVAICYFFIKDYLDTSNQNDSDNKNQYNSTPLTFKQYIPEEGELVFFTFILNKNDNNILKQQNNFRKAIYHAIDRNKLKTDNPSLTIEPTSLLFNQNFYYKNPAYFPCPKIPFQASEPTYTNDDLCHYGFNFDKALNLLKYSWDSLTETQKSQSYKFKFYIDPVFNDDLPKIYESNFIDNIIQQINNLFETFISQNNLHRNSLIIEKDITDQQTRENMDINIDIVPPQDEYNAEDYYWYCINSYSHYLTDYNIPITFDFSMLKDYLCKQESSGKTIKPEFFQGKTKEINFKYDTFYSGISRDTGLYKDTLTNFFDFYCANILDLLPRTTIPKQNSDEELKQLREKLYEKIFF</sequence>
<name>A0ABZ2UB33_ASHYP</name>
<proteinExistence type="predicted"/>
<reference evidence="2" key="1">
    <citation type="submission" date="2024-03" db="EMBL/GenBank/DDBJ databases">
        <title>The Complete Genome of 'Candidatus Phytoplasma fraxini' AshY1 from the Ash Yellows Group.</title>
        <authorList>
            <person name="Boehm J.W."/>
            <person name="Huettel B."/>
            <person name="Schneider B."/>
            <person name="Kube M."/>
        </authorList>
    </citation>
    <scope>NUCLEOTIDE SEQUENCE [LARGE SCALE GENOMIC DNA]</scope>
    <source>
        <strain evidence="2">AshY1</strain>
    </source>
</reference>
<dbReference type="EMBL" id="CP146843">
    <property type="protein sequence ID" value="WYY26170.1"/>
    <property type="molecule type" value="Genomic_DNA"/>
</dbReference>
<dbReference type="Proteomes" id="UP001484199">
    <property type="component" value="Chromosome"/>
</dbReference>
<dbReference type="RefSeq" id="WP_341266580.1">
    <property type="nucleotide sequence ID" value="NZ_CP146843.1"/>
</dbReference>
<accession>A0ABZ2UB33</accession>
<gene>
    <name evidence="2" type="ORF">AshY1_00130</name>
</gene>
<dbReference type="Gene3D" id="3.10.105.10">
    <property type="entry name" value="Dipeptide-binding Protein, Domain 3"/>
    <property type="match status" value="1"/>
</dbReference>
<organism evidence="2 3">
    <name type="scientific">Ash yellows phytoplasma</name>
    <dbReference type="NCBI Taxonomy" id="35780"/>
    <lineage>
        <taxon>Bacteria</taxon>
        <taxon>Bacillati</taxon>
        <taxon>Mycoplasmatota</taxon>
        <taxon>Mollicutes</taxon>
        <taxon>Acholeplasmatales</taxon>
        <taxon>Acholeplasmataceae</taxon>
        <taxon>Candidatus Phytoplasma</taxon>
        <taxon>16SrVII (Ash yellows group)</taxon>
    </lineage>
</organism>
<protein>
    <submittedName>
        <fullName evidence="2">Uncharacterized protein</fullName>
    </submittedName>
</protein>
<evidence type="ECO:0000313" key="2">
    <source>
        <dbReference type="EMBL" id="WYY26170.1"/>
    </source>
</evidence>
<feature type="transmembrane region" description="Helical" evidence="1">
    <location>
        <begin position="18"/>
        <end position="36"/>
    </location>
</feature>
<keyword evidence="1" id="KW-0812">Transmembrane</keyword>